<dbReference type="Proteomes" id="UP001380822">
    <property type="component" value="Unassembled WGS sequence"/>
</dbReference>
<keyword evidence="1" id="KW-0175">Coiled coil</keyword>
<reference evidence="2 3" key="1">
    <citation type="submission" date="2024-02" db="EMBL/GenBank/DDBJ databases">
        <title>A new putative Pannonibacter species isolated from two cases of bloodstream infections in paediatric patients.</title>
        <authorList>
            <person name="Castellana S."/>
            <person name="De Laurentiis V."/>
            <person name="Grassi M."/>
            <person name="De Leonardis F."/>
            <person name="Mosca A."/>
            <person name="De Carlo C."/>
            <person name="Sparapano E."/>
            <person name="Ronga L."/>
            <person name="Santacroce L."/>
            <person name="Chironna M."/>
            <person name="De Robertis A."/>
            <person name="Bianco A."/>
            <person name="Del Sambro L."/>
            <person name="Capozzi L."/>
            <person name="Parisi A."/>
        </authorList>
    </citation>
    <scope>NUCLEOTIDE SEQUENCE [LARGE SCALE GENOMIC DNA]</scope>
    <source>
        <strain evidence="2 3">Pt2</strain>
    </source>
</reference>
<organism evidence="2 3">
    <name type="scientific">Pannonibacter anstelovis</name>
    <dbReference type="NCBI Taxonomy" id="3121537"/>
    <lineage>
        <taxon>Bacteria</taxon>
        <taxon>Pseudomonadati</taxon>
        <taxon>Pseudomonadota</taxon>
        <taxon>Alphaproteobacteria</taxon>
        <taxon>Hyphomicrobiales</taxon>
        <taxon>Stappiaceae</taxon>
        <taxon>Pannonibacter</taxon>
    </lineage>
</organism>
<evidence type="ECO:0000313" key="3">
    <source>
        <dbReference type="Proteomes" id="UP001380822"/>
    </source>
</evidence>
<evidence type="ECO:0000256" key="1">
    <source>
        <dbReference type="SAM" id="Coils"/>
    </source>
</evidence>
<dbReference type="RefSeq" id="WP_334250708.1">
    <property type="nucleotide sequence ID" value="NZ_JBAKBE010000003.1"/>
</dbReference>
<proteinExistence type="predicted"/>
<gene>
    <name evidence="2" type="ORF">V6L76_06515</name>
</gene>
<dbReference type="Gene3D" id="3.40.50.2000">
    <property type="entry name" value="Glycogen Phosphorylase B"/>
    <property type="match status" value="1"/>
</dbReference>
<dbReference type="SUPFAM" id="SSF53756">
    <property type="entry name" value="UDP-Glycosyltransferase/glycogen phosphorylase"/>
    <property type="match status" value="1"/>
</dbReference>
<name>A0ABU7ZM77_9HYPH</name>
<feature type="coiled-coil region" evidence="1">
    <location>
        <begin position="475"/>
        <end position="509"/>
    </location>
</feature>
<sequence length="681" mass="75192">MKILLLTDIPPCDNFTAGLVLSAMVRLVPRDEICIFSVTNPALDMRLGEEFANIPIEMNAKPNENWSWLPRRRSMRALSAAAAFAGEKFIETAIIPSLIRKAVKFGQNQHVDRVWAVLQGQTTIRMAAAVAQRLGVPLHTHVWDPFSWWAKAHGIDRFHTRRVQAQFDKAIAASQGVATASVPMAELYKQRFGVSAIPVIASHHKSMAQQPAADASTSREKPLVIGMAGQFYAANEWLQLLHALRSAGWQVAGRPVRAVILGPQQPPGTPDPHVSFLGWKSQKDAAFILSQCDILYCPYPFDPGMKEVSQYSFPSKLVLYLSAGRPIVFHGPDYSSPAKYIRNHRCGLVATTLAATAIYNELERLVSNPENYRQMAANARTAFLKDFTLESMDRAFNAFIGGDDLEEGADARLHDHRRRSGQAVIYRAGLTNEQRRLTLPWIGRQVRSRISAGPRSLLRHYKPVVRRVAFTIPRLESLYREIHALYAEKAALLERVNGLESENAKLKSLLGMTPSKPSEMSEPVRELPATAALPVTASPKLIGEMYPAGKTLVLADLPGGQSTSGFDDDTGLRKPAGAGLVRYLYLPEDGGCNINWTDEWKHAAEQLPRNGLGEKLHLVMAHGLDRIAVEGNTPFRVAFAVELARLASCRAVIVSADAHTTCTWLHEHGHIDHVILPVQAG</sequence>
<comment type="caution">
    <text evidence="2">The sequence shown here is derived from an EMBL/GenBank/DDBJ whole genome shotgun (WGS) entry which is preliminary data.</text>
</comment>
<keyword evidence="3" id="KW-1185">Reference proteome</keyword>
<evidence type="ECO:0000313" key="2">
    <source>
        <dbReference type="EMBL" id="MEH0095895.1"/>
    </source>
</evidence>
<dbReference type="EMBL" id="JBAKBE010000003">
    <property type="protein sequence ID" value="MEH0095895.1"/>
    <property type="molecule type" value="Genomic_DNA"/>
</dbReference>
<protein>
    <submittedName>
        <fullName evidence="2">Uncharacterized protein</fullName>
    </submittedName>
</protein>
<accession>A0ABU7ZM77</accession>